<evidence type="ECO:0000313" key="2">
    <source>
        <dbReference type="Proteomes" id="UP000324897"/>
    </source>
</evidence>
<dbReference type="EMBL" id="RWGY01000009">
    <property type="protein sequence ID" value="TVU35542.1"/>
    <property type="molecule type" value="Genomic_DNA"/>
</dbReference>
<protein>
    <recommendedName>
        <fullName evidence="3">EF-hand domain-containing protein</fullName>
    </recommendedName>
</protein>
<gene>
    <name evidence="1" type="ORF">EJB05_17438</name>
</gene>
<feature type="non-terminal residue" evidence="1">
    <location>
        <position position="1"/>
    </location>
</feature>
<dbReference type="AlphaFoldDB" id="A0A5J9VGV6"/>
<sequence length="211" mass="23903">MMDEMGADAFLCGGGEQEAVAASEANLREAFRIYDADRNGLISARGASPRAAPARGQVLLRRRLLLDDPLRRWQRQFGRVQEDDGRRFRQRHLRHALYDELRQIEKGFVLIDSAVVMCSVSCIVEHLLKKKLCGHDPRISSDIHSNLHLRLGIRYTLKSCKLESNHITMDVSIKVHMTSDLILQLVLAGATLFFNRARAGSRLPPYHGIVY</sequence>
<organism evidence="1 2">
    <name type="scientific">Eragrostis curvula</name>
    <name type="common">weeping love grass</name>
    <dbReference type="NCBI Taxonomy" id="38414"/>
    <lineage>
        <taxon>Eukaryota</taxon>
        <taxon>Viridiplantae</taxon>
        <taxon>Streptophyta</taxon>
        <taxon>Embryophyta</taxon>
        <taxon>Tracheophyta</taxon>
        <taxon>Spermatophyta</taxon>
        <taxon>Magnoliopsida</taxon>
        <taxon>Liliopsida</taxon>
        <taxon>Poales</taxon>
        <taxon>Poaceae</taxon>
        <taxon>PACMAD clade</taxon>
        <taxon>Chloridoideae</taxon>
        <taxon>Eragrostideae</taxon>
        <taxon>Eragrostidinae</taxon>
        <taxon>Eragrostis</taxon>
    </lineage>
</organism>
<dbReference type="Gramene" id="TVU35542">
    <property type="protein sequence ID" value="TVU35542"/>
    <property type="gene ID" value="EJB05_17438"/>
</dbReference>
<comment type="caution">
    <text evidence="1">The sequence shown here is derived from an EMBL/GenBank/DDBJ whole genome shotgun (WGS) entry which is preliminary data.</text>
</comment>
<reference evidence="1 2" key="1">
    <citation type="journal article" date="2019" name="Sci. Rep.">
        <title>A high-quality genome of Eragrostis curvula grass provides insights into Poaceae evolution and supports new strategies to enhance forage quality.</title>
        <authorList>
            <person name="Carballo J."/>
            <person name="Santos B.A.C.M."/>
            <person name="Zappacosta D."/>
            <person name="Garbus I."/>
            <person name="Selva J.P."/>
            <person name="Gallo C.A."/>
            <person name="Diaz A."/>
            <person name="Albertini E."/>
            <person name="Caccamo M."/>
            <person name="Echenique V."/>
        </authorList>
    </citation>
    <scope>NUCLEOTIDE SEQUENCE [LARGE SCALE GENOMIC DNA]</scope>
    <source>
        <strain evidence="2">cv. Victoria</strain>
        <tissue evidence="1">Leaf</tissue>
    </source>
</reference>
<evidence type="ECO:0008006" key="3">
    <source>
        <dbReference type="Google" id="ProtNLM"/>
    </source>
</evidence>
<keyword evidence="2" id="KW-1185">Reference proteome</keyword>
<evidence type="ECO:0000313" key="1">
    <source>
        <dbReference type="EMBL" id="TVU35542.1"/>
    </source>
</evidence>
<accession>A0A5J9VGV6</accession>
<name>A0A5J9VGV6_9POAL</name>
<proteinExistence type="predicted"/>
<dbReference type="OrthoDB" id="26525at2759"/>
<dbReference type="Proteomes" id="UP000324897">
    <property type="component" value="Unassembled WGS sequence"/>
</dbReference>